<dbReference type="InterPro" id="IPR003594">
    <property type="entry name" value="HATPase_dom"/>
</dbReference>
<dbReference type="PANTHER" id="PTHR41523">
    <property type="entry name" value="TWO-COMPONENT SYSTEM SENSOR PROTEIN"/>
    <property type="match status" value="1"/>
</dbReference>
<dbReference type="SUPFAM" id="SSF55874">
    <property type="entry name" value="ATPase domain of HSP90 chaperone/DNA topoisomerase II/histidine kinase"/>
    <property type="match status" value="1"/>
</dbReference>
<keyword evidence="4" id="KW-0808">Transferase</keyword>
<dbReference type="PROSITE" id="PS50109">
    <property type="entry name" value="HIS_KIN"/>
    <property type="match status" value="1"/>
</dbReference>
<dbReference type="InterPro" id="IPR005467">
    <property type="entry name" value="His_kinase_dom"/>
</dbReference>
<dbReference type="PATRIC" id="fig|1244869.3.peg.4208"/>
<evidence type="ECO:0000256" key="4">
    <source>
        <dbReference type="ARBA" id="ARBA00022679"/>
    </source>
</evidence>
<evidence type="ECO:0000256" key="2">
    <source>
        <dbReference type="ARBA" id="ARBA00012438"/>
    </source>
</evidence>
<name>M2Y452_9PROT</name>
<feature type="region of interest" description="Disordered" evidence="8">
    <location>
        <begin position="1"/>
        <end position="26"/>
    </location>
</feature>
<proteinExistence type="predicted"/>
<keyword evidence="7" id="KW-0067">ATP-binding</keyword>
<evidence type="ECO:0000256" key="5">
    <source>
        <dbReference type="ARBA" id="ARBA00022741"/>
    </source>
</evidence>
<comment type="caution">
    <text evidence="11">The sequence shown here is derived from an EMBL/GenBank/DDBJ whole genome shotgun (WGS) entry which is preliminary data.</text>
</comment>
<keyword evidence="5" id="KW-0547">Nucleotide-binding</keyword>
<gene>
    <name evidence="11" type="ORF">H261_21306</name>
</gene>
<keyword evidence="12" id="KW-1185">Reference proteome</keyword>
<feature type="compositionally biased region" description="Basic and acidic residues" evidence="8">
    <location>
        <begin position="15"/>
        <end position="24"/>
    </location>
</feature>
<reference evidence="11 12" key="1">
    <citation type="journal article" date="2014" name="Genome Announc.">
        <title>Draft Genome Sequence of Magnetospirillum sp. Strain SO-1, a Freshwater Magnetotactic Bacterium Isolated from the Ol'khovka River, Russia.</title>
        <authorList>
            <person name="Grouzdev D.S."/>
            <person name="Dziuba M.V."/>
            <person name="Sukhacheva M.S."/>
            <person name="Mardanov A.V."/>
            <person name="Beletskiy A.V."/>
            <person name="Kuznetsov B.B."/>
            <person name="Skryabin K.G."/>
        </authorList>
    </citation>
    <scope>NUCLEOTIDE SEQUENCE [LARGE SCALE GENOMIC DNA]</scope>
    <source>
        <strain evidence="11 12">SO-1</strain>
    </source>
</reference>
<evidence type="ECO:0000256" key="8">
    <source>
        <dbReference type="SAM" id="MobiDB-lite"/>
    </source>
</evidence>
<dbReference type="Pfam" id="PF07568">
    <property type="entry name" value="HisKA_2"/>
    <property type="match status" value="1"/>
</dbReference>
<dbReference type="InterPro" id="IPR011495">
    <property type="entry name" value="Sig_transdc_His_kin_sub2_dim/P"/>
</dbReference>
<dbReference type="CDD" id="cd12915">
    <property type="entry name" value="PDC2_DGC_like"/>
    <property type="match status" value="1"/>
</dbReference>
<dbReference type="InterPro" id="IPR054327">
    <property type="entry name" value="His-kinase-like_sensor"/>
</dbReference>
<dbReference type="EMBL" id="AONQ01000098">
    <property type="protein sequence ID" value="EME67866.1"/>
    <property type="molecule type" value="Genomic_DNA"/>
</dbReference>
<evidence type="ECO:0000256" key="3">
    <source>
        <dbReference type="ARBA" id="ARBA00022553"/>
    </source>
</evidence>
<dbReference type="GO" id="GO:0005524">
    <property type="term" value="F:ATP binding"/>
    <property type="evidence" value="ECO:0007669"/>
    <property type="project" value="UniProtKB-KW"/>
</dbReference>
<dbReference type="AlphaFoldDB" id="M2Y452"/>
<dbReference type="Pfam" id="PF02518">
    <property type="entry name" value="HATPase_c"/>
    <property type="match status" value="1"/>
</dbReference>
<keyword evidence="6 11" id="KW-0418">Kinase</keyword>
<dbReference type="InterPro" id="IPR036890">
    <property type="entry name" value="HATPase_C_sf"/>
</dbReference>
<dbReference type="Gene3D" id="3.30.565.10">
    <property type="entry name" value="Histidine kinase-like ATPase, C-terminal domain"/>
    <property type="match status" value="1"/>
</dbReference>
<dbReference type="Pfam" id="PF22588">
    <property type="entry name" value="dCache_1_like"/>
    <property type="match status" value="1"/>
</dbReference>
<dbReference type="eggNOG" id="COG3920">
    <property type="taxonomic scope" value="Bacteria"/>
</dbReference>
<sequence length="549" mass="59917">MTMNGGSVEIAQPSRPDKESETARPTRLPRPRLLLALITAIAVLGGMAGLGTLTWFDHQATLSEWNANLRLSARLVESHARAAHSAAHANLGMVVGRVASRPLAALKDSRKDREWLDSVLAELPYAIAIAIHDERGDPILAADRLGLFVANAAHRDHFALPLAQPGRTVMSAVVTGRGDQGRVVIFSRAIQDESGRTRGVAEIAIKTDYFIDFYRDMQPEPGSIFLVSRLDGGMVARYPMPDATFTRFDTAKAPFTQFAKGPSGVYRSTSVVDGVERLVAYRNLPDLEMVVTSGMPTEVVFREWSVRTRRNVLLFVAAMALLLTLAAITGESLRHEARLLATGERRTRELTTALAEKDVLFQEVHHRVKNNLQVISSLLTMQSLHVTDEKVKATLKDALDRIHSMGLVHQTLYERNLASNVDLGTYFGKLAEALAGSYSTTPGGVTVEVEVEGTLDLERAVPLGMLANEVLSNALKHAFSDGRRGTIWVTLVREAGEWHFTVRDNGVGMPDKPGRGIGIGLIRALSRQLGGRSHIFVDEGTVVSVTFPA</sequence>
<feature type="transmembrane region" description="Helical" evidence="9">
    <location>
        <begin position="312"/>
        <end position="330"/>
    </location>
</feature>
<keyword evidence="9" id="KW-0812">Transmembrane</keyword>
<protein>
    <recommendedName>
        <fullName evidence="2">histidine kinase</fullName>
        <ecNumber evidence="2">2.7.13.3</ecNumber>
    </recommendedName>
</protein>
<dbReference type="SMART" id="SM00387">
    <property type="entry name" value="HATPase_c"/>
    <property type="match status" value="1"/>
</dbReference>
<keyword evidence="3" id="KW-0597">Phosphoprotein</keyword>
<organism evidence="11 12">
    <name type="scientific">Paramagnetospirillum caucaseum</name>
    <dbReference type="NCBI Taxonomy" id="1244869"/>
    <lineage>
        <taxon>Bacteria</taxon>
        <taxon>Pseudomonadati</taxon>
        <taxon>Pseudomonadota</taxon>
        <taxon>Alphaproteobacteria</taxon>
        <taxon>Rhodospirillales</taxon>
        <taxon>Magnetospirillaceae</taxon>
        <taxon>Paramagnetospirillum</taxon>
    </lineage>
</organism>
<dbReference type="CDD" id="cd12914">
    <property type="entry name" value="PDC1_DGC_like"/>
    <property type="match status" value="1"/>
</dbReference>
<dbReference type="EC" id="2.7.13.3" evidence="2"/>
<evidence type="ECO:0000256" key="9">
    <source>
        <dbReference type="SAM" id="Phobius"/>
    </source>
</evidence>
<evidence type="ECO:0000256" key="6">
    <source>
        <dbReference type="ARBA" id="ARBA00022777"/>
    </source>
</evidence>
<dbReference type="PANTHER" id="PTHR41523:SF8">
    <property type="entry name" value="ETHYLENE RESPONSE SENSOR PROTEIN"/>
    <property type="match status" value="1"/>
</dbReference>
<accession>M2Y452</accession>
<evidence type="ECO:0000256" key="7">
    <source>
        <dbReference type="ARBA" id="ARBA00022840"/>
    </source>
</evidence>
<dbReference type="GO" id="GO:0004673">
    <property type="term" value="F:protein histidine kinase activity"/>
    <property type="evidence" value="ECO:0007669"/>
    <property type="project" value="UniProtKB-EC"/>
</dbReference>
<evidence type="ECO:0000313" key="12">
    <source>
        <dbReference type="Proteomes" id="UP000011744"/>
    </source>
</evidence>
<evidence type="ECO:0000256" key="1">
    <source>
        <dbReference type="ARBA" id="ARBA00000085"/>
    </source>
</evidence>
<feature type="domain" description="Histidine kinase" evidence="10">
    <location>
        <begin position="363"/>
        <end position="549"/>
    </location>
</feature>
<dbReference type="Proteomes" id="UP000011744">
    <property type="component" value="Unassembled WGS sequence"/>
</dbReference>
<dbReference type="Gene3D" id="3.30.450.20">
    <property type="entry name" value="PAS domain"/>
    <property type="match status" value="3"/>
</dbReference>
<evidence type="ECO:0000313" key="11">
    <source>
        <dbReference type="EMBL" id="EME67866.1"/>
    </source>
</evidence>
<keyword evidence="9" id="KW-1133">Transmembrane helix</keyword>
<dbReference type="STRING" id="1244869.H261_21306"/>
<keyword evidence="9" id="KW-0472">Membrane</keyword>
<comment type="catalytic activity">
    <reaction evidence="1">
        <text>ATP + protein L-histidine = ADP + protein N-phospho-L-histidine.</text>
        <dbReference type="EC" id="2.7.13.3"/>
    </reaction>
</comment>
<evidence type="ECO:0000259" key="10">
    <source>
        <dbReference type="PROSITE" id="PS50109"/>
    </source>
</evidence>
<feature type="transmembrane region" description="Helical" evidence="9">
    <location>
        <begin position="33"/>
        <end position="56"/>
    </location>
</feature>